<dbReference type="Pfam" id="PF00266">
    <property type="entry name" value="Aminotran_5"/>
    <property type="match status" value="1"/>
</dbReference>
<dbReference type="PANTHER" id="PTHR11601">
    <property type="entry name" value="CYSTEINE DESULFURYLASE FAMILY MEMBER"/>
    <property type="match status" value="1"/>
</dbReference>
<evidence type="ECO:0000256" key="5">
    <source>
        <dbReference type="ARBA" id="ARBA00023004"/>
    </source>
</evidence>
<evidence type="ECO:0000256" key="1">
    <source>
        <dbReference type="ARBA" id="ARBA00001933"/>
    </source>
</evidence>
<reference evidence="10" key="2">
    <citation type="submission" date="2020-02" db="EMBL/GenBank/DDBJ databases">
        <authorList>
            <person name="Littmann E."/>
            <person name="Sorbara M."/>
        </authorList>
    </citation>
    <scope>NUCLEOTIDE SEQUENCE</scope>
    <source>
        <strain evidence="10">MSK.1.17</strain>
    </source>
</reference>
<dbReference type="Gene3D" id="3.40.640.10">
    <property type="entry name" value="Type I PLP-dependent aspartate aminotransferase-like (Major domain)"/>
    <property type="match status" value="1"/>
</dbReference>
<dbReference type="InterPro" id="IPR000192">
    <property type="entry name" value="Aminotrans_V_dom"/>
</dbReference>
<dbReference type="InterPro" id="IPR015421">
    <property type="entry name" value="PyrdxlP-dep_Trfase_major"/>
</dbReference>
<comment type="caution">
    <text evidence="9">The sequence shown here is derived from an EMBL/GenBank/DDBJ whole genome shotgun (WGS) entry which is preliminary data.</text>
</comment>
<accession>A0AAW5C0G2</accession>
<evidence type="ECO:0000259" key="8">
    <source>
        <dbReference type="Pfam" id="PF00266"/>
    </source>
</evidence>
<name>A0AAW5C0G2_9FIRM</name>
<dbReference type="Proteomes" id="UP000669239">
    <property type="component" value="Unassembled WGS sequence"/>
</dbReference>
<evidence type="ECO:0000256" key="3">
    <source>
        <dbReference type="ARBA" id="ARBA00022723"/>
    </source>
</evidence>
<dbReference type="InterPro" id="IPR015424">
    <property type="entry name" value="PyrdxlP-dep_Trfase"/>
</dbReference>
<evidence type="ECO:0000256" key="4">
    <source>
        <dbReference type="ARBA" id="ARBA00022898"/>
    </source>
</evidence>
<dbReference type="Proteomes" id="UP001299608">
    <property type="component" value="Unassembled WGS sequence"/>
</dbReference>
<keyword evidence="6" id="KW-0411">Iron-sulfur</keyword>
<dbReference type="GO" id="GO:0051536">
    <property type="term" value="F:iron-sulfur cluster binding"/>
    <property type="evidence" value="ECO:0007669"/>
    <property type="project" value="UniProtKB-KW"/>
</dbReference>
<reference evidence="10 11" key="1">
    <citation type="journal article" date="2020" name="Cell Host Microbe">
        <title>Functional and Genomic Variation between Human-Derived Isolates of Lachnospiraceae Reveals Inter- and Intra-Species Diversity.</title>
        <authorList>
            <person name="Sorbara M.T."/>
            <person name="Littmann E.R."/>
            <person name="Fontana E."/>
            <person name="Moody T.U."/>
            <person name="Kohout C.E."/>
            <person name="Gjonbalaj M."/>
            <person name="Eaton V."/>
            <person name="Seok R."/>
            <person name="Leiner I.M."/>
            <person name="Pamer E.G."/>
        </authorList>
    </citation>
    <scope>NUCLEOTIDE SEQUENCE [LARGE SCALE GENOMIC DNA]</scope>
    <source>
        <strain evidence="10 11">MSK.1.17</strain>
    </source>
</reference>
<evidence type="ECO:0000313" key="10">
    <source>
        <dbReference type="EMBL" id="NSJ50527.1"/>
    </source>
</evidence>
<gene>
    <name evidence="10" type="ORF">G5B36_17720</name>
    <name evidence="9" type="ORF">L0N08_09985</name>
</gene>
<dbReference type="InterPro" id="IPR015422">
    <property type="entry name" value="PyrdxlP-dep_Trfase_small"/>
</dbReference>
<comment type="cofactor">
    <cofactor evidence="1 7">
        <name>pyridoxal 5'-phosphate</name>
        <dbReference type="ChEBI" id="CHEBI:597326"/>
    </cofactor>
</comment>
<sequence>MEVYFDNSATTRVLDSVRDVVVKVMTEDYGNPSAKHRKGMEAEQYVRQAASRIAKTLKVKDKEILFTSGGTESNNMALIGTAMANQRAGKHIISTRIEHASVYNPLAFLEQQGFEVTYLSVDSQGHISLEELEASIRPDTILVSVMYVNNEVGAIEPIEEIASLVHGRNPAILLHVDAIQAYGKLVIHPKKQGIDLLSVSAHKFHGPKGVGFLFIDGRVKIHPLLYGGGQQKDLRSGTENVPGIAGMGAAAQEMYTDHQEKVDYITGLKDYMIDRMGQLEGVTVNSLKGGQGAPQIVSAGFAGVRSEVLLHALEEKGIYVSSGSACSSNHPAISGTLKAIGVKKELLDSTLRFSFGLFNTKEEIDYCMEALEGLLPVLRKYHRG</sequence>
<proteinExistence type="inferred from homology"/>
<dbReference type="EMBL" id="JAAITT010000027">
    <property type="protein sequence ID" value="NSJ50527.1"/>
    <property type="molecule type" value="Genomic_DNA"/>
</dbReference>
<evidence type="ECO:0000313" key="9">
    <source>
        <dbReference type="EMBL" id="MCG4745739.1"/>
    </source>
</evidence>
<keyword evidence="11" id="KW-1185">Reference proteome</keyword>
<protein>
    <submittedName>
        <fullName evidence="9">Cysteine desulfurase</fullName>
    </submittedName>
</protein>
<dbReference type="PANTHER" id="PTHR11601:SF50">
    <property type="entry name" value="CYSTEINE DESULFURASE ISCS 2-RELATED"/>
    <property type="match status" value="1"/>
</dbReference>
<evidence type="ECO:0000256" key="6">
    <source>
        <dbReference type="ARBA" id="ARBA00023014"/>
    </source>
</evidence>
<dbReference type="Gene3D" id="3.90.1150.10">
    <property type="entry name" value="Aspartate Aminotransferase, domain 1"/>
    <property type="match status" value="1"/>
</dbReference>
<comment type="similarity">
    <text evidence="2">Belongs to the class-V pyridoxal-phosphate-dependent aminotransferase family. NifS/IscS subfamily.</text>
</comment>
<feature type="domain" description="Aminotransferase class V" evidence="8">
    <location>
        <begin position="3"/>
        <end position="366"/>
    </location>
</feature>
<dbReference type="EMBL" id="JAKNGE010000010">
    <property type="protein sequence ID" value="MCG4745739.1"/>
    <property type="molecule type" value="Genomic_DNA"/>
</dbReference>
<keyword evidence="3" id="KW-0479">Metal-binding</keyword>
<dbReference type="InterPro" id="IPR016454">
    <property type="entry name" value="Cysteine_dSase"/>
</dbReference>
<dbReference type="AlphaFoldDB" id="A0AAW5C0G2"/>
<dbReference type="GO" id="GO:0031071">
    <property type="term" value="F:cysteine desulfurase activity"/>
    <property type="evidence" value="ECO:0007669"/>
    <property type="project" value="UniProtKB-ARBA"/>
</dbReference>
<dbReference type="GO" id="GO:0046872">
    <property type="term" value="F:metal ion binding"/>
    <property type="evidence" value="ECO:0007669"/>
    <property type="project" value="UniProtKB-KW"/>
</dbReference>
<evidence type="ECO:0000256" key="7">
    <source>
        <dbReference type="RuleBase" id="RU004504"/>
    </source>
</evidence>
<reference evidence="9" key="3">
    <citation type="submission" date="2022-01" db="EMBL/GenBank/DDBJ databases">
        <title>Collection of gut derived symbiotic bacterial strains cultured from healthy donors.</title>
        <authorList>
            <person name="Lin H."/>
            <person name="Kohout C."/>
            <person name="Waligurski E."/>
            <person name="Pamer E.G."/>
        </authorList>
    </citation>
    <scope>NUCLEOTIDE SEQUENCE</scope>
    <source>
        <strain evidence="9">DFI.6.55</strain>
    </source>
</reference>
<evidence type="ECO:0000313" key="11">
    <source>
        <dbReference type="Proteomes" id="UP000669239"/>
    </source>
</evidence>
<keyword evidence="5" id="KW-0408">Iron</keyword>
<evidence type="ECO:0000256" key="2">
    <source>
        <dbReference type="ARBA" id="ARBA00006490"/>
    </source>
</evidence>
<evidence type="ECO:0000313" key="12">
    <source>
        <dbReference type="Proteomes" id="UP001299608"/>
    </source>
</evidence>
<dbReference type="PIRSF" id="PIRSF005572">
    <property type="entry name" value="NifS"/>
    <property type="match status" value="1"/>
</dbReference>
<organism evidence="9 12">
    <name type="scientific">Enterocloster aldenensis</name>
    <dbReference type="NCBI Taxonomy" id="358742"/>
    <lineage>
        <taxon>Bacteria</taxon>
        <taxon>Bacillati</taxon>
        <taxon>Bacillota</taxon>
        <taxon>Clostridia</taxon>
        <taxon>Lachnospirales</taxon>
        <taxon>Lachnospiraceae</taxon>
        <taxon>Enterocloster</taxon>
    </lineage>
</organism>
<dbReference type="PROSITE" id="PS00595">
    <property type="entry name" value="AA_TRANSFER_CLASS_5"/>
    <property type="match status" value="1"/>
</dbReference>
<dbReference type="Gene3D" id="1.10.260.50">
    <property type="match status" value="1"/>
</dbReference>
<dbReference type="InterPro" id="IPR020578">
    <property type="entry name" value="Aminotrans_V_PyrdxlP_BS"/>
</dbReference>
<dbReference type="RefSeq" id="WP_117555378.1">
    <property type="nucleotide sequence ID" value="NZ_CAXTHN010000002.1"/>
</dbReference>
<dbReference type="FunFam" id="3.40.640.10:FF:000084">
    <property type="entry name" value="IscS-like cysteine desulfurase"/>
    <property type="match status" value="1"/>
</dbReference>
<keyword evidence="4" id="KW-0663">Pyridoxal phosphate</keyword>
<dbReference type="SUPFAM" id="SSF53383">
    <property type="entry name" value="PLP-dependent transferases"/>
    <property type="match status" value="1"/>
</dbReference>